<dbReference type="OrthoDB" id="10672209at2759"/>
<name>A0A834I3Z9_RHYFE</name>
<comment type="caution">
    <text evidence="2">The sequence shown here is derived from an EMBL/GenBank/DDBJ whole genome shotgun (WGS) entry which is preliminary data.</text>
</comment>
<evidence type="ECO:0000313" key="3">
    <source>
        <dbReference type="Proteomes" id="UP000625711"/>
    </source>
</evidence>
<feature type="compositionally biased region" description="Polar residues" evidence="1">
    <location>
        <begin position="24"/>
        <end position="39"/>
    </location>
</feature>
<gene>
    <name evidence="2" type="ORF">GWI33_015072</name>
</gene>
<accession>A0A834I3Z9</accession>
<feature type="compositionally biased region" description="Basic and acidic residues" evidence="1">
    <location>
        <begin position="40"/>
        <end position="67"/>
    </location>
</feature>
<sequence>MLGFNFFGSMSKLNLIGRDRHQNQRGQTSIKIKQFTSYSDDVREPSEHPEPAQDTNSDKTKEEQVEARDTFEIHETKFYRVMTKSFYDANMDMLRPYQKNESPSVPRRARKLTKKLSERKMVISSPSNFKRVEDNFTMSIRQRMVLDRQSTIKKSLSMDNLLMDRDDDALLDAPLSDHKSASLRNLAFVDDDDDDSVETPVTLAEADFPSRISSECGSESDSSEPSIEEDIDKAVEEYNLVQMRHMSKSLVSFLVSVFM</sequence>
<evidence type="ECO:0000313" key="2">
    <source>
        <dbReference type="EMBL" id="KAF7272107.1"/>
    </source>
</evidence>
<reference evidence="2" key="1">
    <citation type="submission" date="2020-08" db="EMBL/GenBank/DDBJ databases">
        <title>Genome sequencing and assembly of the red palm weevil Rhynchophorus ferrugineus.</title>
        <authorList>
            <person name="Dias G.B."/>
            <person name="Bergman C.M."/>
            <person name="Manee M."/>
        </authorList>
    </citation>
    <scope>NUCLEOTIDE SEQUENCE</scope>
    <source>
        <strain evidence="2">AA-2017</strain>
        <tissue evidence="2">Whole larva</tissue>
    </source>
</reference>
<dbReference type="AlphaFoldDB" id="A0A834I3Z9"/>
<dbReference type="EMBL" id="JAACXV010013847">
    <property type="protein sequence ID" value="KAF7272107.1"/>
    <property type="molecule type" value="Genomic_DNA"/>
</dbReference>
<protein>
    <submittedName>
        <fullName evidence="2">Uncharacterized protein</fullName>
    </submittedName>
</protein>
<proteinExistence type="predicted"/>
<keyword evidence="3" id="KW-1185">Reference proteome</keyword>
<organism evidence="2 3">
    <name type="scientific">Rhynchophorus ferrugineus</name>
    <name type="common">Red palm weevil</name>
    <name type="synonym">Curculio ferrugineus</name>
    <dbReference type="NCBI Taxonomy" id="354439"/>
    <lineage>
        <taxon>Eukaryota</taxon>
        <taxon>Metazoa</taxon>
        <taxon>Ecdysozoa</taxon>
        <taxon>Arthropoda</taxon>
        <taxon>Hexapoda</taxon>
        <taxon>Insecta</taxon>
        <taxon>Pterygota</taxon>
        <taxon>Neoptera</taxon>
        <taxon>Endopterygota</taxon>
        <taxon>Coleoptera</taxon>
        <taxon>Polyphaga</taxon>
        <taxon>Cucujiformia</taxon>
        <taxon>Curculionidae</taxon>
        <taxon>Dryophthorinae</taxon>
        <taxon>Rhynchophorus</taxon>
    </lineage>
</organism>
<feature type="region of interest" description="Disordered" evidence="1">
    <location>
        <begin position="18"/>
        <end position="67"/>
    </location>
</feature>
<evidence type="ECO:0000256" key="1">
    <source>
        <dbReference type="SAM" id="MobiDB-lite"/>
    </source>
</evidence>
<dbReference type="Proteomes" id="UP000625711">
    <property type="component" value="Unassembled WGS sequence"/>
</dbReference>